<evidence type="ECO:0000256" key="1">
    <source>
        <dbReference type="ARBA" id="ARBA00022737"/>
    </source>
</evidence>
<dbReference type="GO" id="GO:0006047">
    <property type="term" value="P:UDP-N-acetylglucosamine metabolic process"/>
    <property type="evidence" value="ECO:0007669"/>
    <property type="project" value="TreeGrafter"/>
</dbReference>
<dbReference type="CDD" id="cd05008">
    <property type="entry name" value="SIS_GlmS_GlmD_1"/>
    <property type="match status" value="1"/>
</dbReference>
<organism evidence="3 4">
    <name type="scientific">Parafannyhessea umbonata</name>
    <dbReference type="NCBI Taxonomy" id="604330"/>
    <lineage>
        <taxon>Bacteria</taxon>
        <taxon>Bacillati</taxon>
        <taxon>Actinomycetota</taxon>
        <taxon>Coriobacteriia</taxon>
        <taxon>Coriobacteriales</taxon>
        <taxon>Atopobiaceae</taxon>
        <taxon>Parafannyhessea</taxon>
    </lineage>
</organism>
<proteinExistence type="predicted"/>
<evidence type="ECO:0000313" key="3">
    <source>
        <dbReference type="EMBL" id="MST59617.1"/>
    </source>
</evidence>
<evidence type="ECO:0000259" key="2">
    <source>
        <dbReference type="PROSITE" id="PS51464"/>
    </source>
</evidence>
<accession>A0A6N7X8T7</accession>
<feature type="domain" description="SIS" evidence="2">
    <location>
        <begin position="47"/>
        <end position="191"/>
    </location>
</feature>
<keyword evidence="1" id="KW-0677">Repeat</keyword>
<dbReference type="InterPro" id="IPR035466">
    <property type="entry name" value="GlmS/AgaS_SIS"/>
</dbReference>
<dbReference type="Proteomes" id="UP000434342">
    <property type="component" value="Unassembled WGS sequence"/>
</dbReference>
<dbReference type="EMBL" id="VUND01000001">
    <property type="protein sequence ID" value="MST59617.1"/>
    <property type="molecule type" value="Genomic_DNA"/>
</dbReference>
<protein>
    <submittedName>
        <fullName evidence="3">SIS domain-containing protein</fullName>
    </submittedName>
</protein>
<dbReference type="InterPro" id="IPR046348">
    <property type="entry name" value="SIS_dom_sf"/>
</dbReference>
<reference evidence="3 4" key="1">
    <citation type="submission" date="2019-08" db="EMBL/GenBank/DDBJ databases">
        <title>In-depth cultivation of the pig gut microbiome towards novel bacterial diversity and tailored functional studies.</title>
        <authorList>
            <person name="Wylensek D."/>
            <person name="Hitch T.C.A."/>
            <person name="Clavel T."/>
        </authorList>
    </citation>
    <scope>NUCLEOTIDE SEQUENCE [LARGE SCALE GENOMIC DNA]</scope>
    <source>
        <strain evidence="3 4">WB01_CNA04</strain>
    </source>
</reference>
<dbReference type="GO" id="GO:0006487">
    <property type="term" value="P:protein N-linked glycosylation"/>
    <property type="evidence" value="ECO:0007669"/>
    <property type="project" value="TreeGrafter"/>
</dbReference>
<evidence type="ECO:0000313" key="4">
    <source>
        <dbReference type="Proteomes" id="UP000434342"/>
    </source>
</evidence>
<dbReference type="GO" id="GO:0097367">
    <property type="term" value="F:carbohydrate derivative binding"/>
    <property type="evidence" value="ECO:0007669"/>
    <property type="project" value="InterPro"/>
</dbReference>
<dbReference type="InterPro" id="IPR001347">
    <property type="entry name" value="SIS_dom"/>
</dbReference>
<dbReference type="GO" id="GO:0004360">
    <property type="term" value="F:glutamine-fructose-6-phosphate transaminase (isomerizing) activity"/>
    <property type="evidence" value="ECO:0007669"/>
    <property type="project" value="TreeGrafter"/>
</dbReference>
<dbReference type="AlphaFoldDB" id="A0A6N7X8T7"/>
<dbReference type="SUPFAM" id="SSF53697">
    <property type="entry name" value="SIS domain"/>
    <property type="match status" value="1"/>
</dbReference>
<dbReference type="PANTHER" id="PTHR10937">
    <property type="entry name" value="GLUCOSAMINE--FRUCTOSE-6-PHOSPHATE AMINOTRANSFERASE, ISOMERIZING"/>
    <property type="match status" value="1"/>
</dbReference>
<dbReference type="PROSITE" id="PS51464">
    <property type="entry name" value="SIS"/>
    <property type="match status" value="1"/>
</dbReference>
<sequence>MQALPHHLVHGGQMVQPDFSVAFSEILEQPDLLARLRDTRDAWARPFVDLCREHDFKRVLFVGNGSPYYVGRTLRYATERLLGANVDPVMAGEFAFHGLFDCTGGLDPGEVLLVCPAETGHSRGQVDAARRARHTGVPVVCTTLNPHGVLARECDVVLAKPGSGERSIAATKNQTMALYMLLSCLVEAGHVLGSLGDGEYARALLALDSVPDNVRETISISRDWYLRNRERLLSAPGFFLVGYGANYGTCLEGTLKFVECHERPTQAVQLEETLHGPLRSLHRDDVMLLLSTEAGCERDRMTLLSRQLPRYCDNIVIIDSLFQGEIPGVPIDNTLSISSSDFPDVCSIEYLVPLQVIAVLLAQDIGIDLTVPKVPELDPVMLPAYED</sequence>
<dbReference type="Gene3D" id="3.40.50.10490">
    <property type="entry name" value="Glucose-6-phosphate isomerase like protein, domain 1"/>
    <property type="match status" value="2"/>
</dbReference>
<comment type="caution">
    <text evidence="3">The sequence shown here is derived from an EMBL/GenBank/DDBJ whole genome shotgun (WGS) entry which is preliminary data.</text>
</comment>
<dbReference type="PANTHER" id="PTHR10937:SF17">
    <property type="entry name" value="GLUCOSAMINE-FRUCTOSE-6-PHOSPHATE AMINOTRANSFERASE"/>
    <property type="match status" value="1"/>
</dbReference>
<gene>
    <name evidence="3" type="ORF">FYJ69_01645</name>
</gene>
<name>A0A6N7X8T7_9ACTN</name>
<dbReference type="GO" id="GO:0006002">
    <property type="term" value="P:fructose 6-phosphate metabolic process"/>
    <property type="evidence" value="ECO:0007669"/>
    <property type="project" value="TreeGrafter"/>
</dbReference>
<dbReference type="Pfam" id="PF01380">
    <property type="entry name" value="SIS"/>
    <property type="match status" value="1"/>
</dbReference>